<dbReference type="AlphaFoldDB" id="A0A552UY63"/>
<dbReference type="SMART" id="SM00813">
    <property type="entry name" value="Alpha-L-AF_C"/>
    <property type="match status" value="1"/>
</dbReference>
<name>A0A552UY63_9FLAO</name>
<evidence type="ECO:0000256" key="3">
    <source>
        <dbReference type="ARBA" id="ARBA00012670"/>
    </source>
</evidence>
<dbReference type="EMBL" id="VJVZ01000010">
    <property type="protein sequence ID" value="TRW23138.1"/>
    <property type="molecule type" value="Genomic_DNA"/>
</dbReference>
<dbReference type="Gene3D" id="2.115.10.20">
    <property type="entry name" value="Glycosyl hydrolase domain, family 43"/>
    <property type="match status" value="1"/>
</dbReference>
<evidence type="ECO:0000256" key="1">
    <source>
        <dbReference type="ARBA" id="ARBA00001462"/>
    </source>
</evidence>
<organism evidence="7 8">
    <name type="scientific">Flavobacterium zepuense</name>
    <dbReference type="NCBI Taxonomy" id="2593302"/>
    <lineage>
        <taxon>Bacteria</taxon>
        <taxon>Pseudomonadati</taxon>
        <taxon>Bacteroidota</taxon>
        <taxon>Flavobacteriia</taxon>
        <taxon>Flavobacteriales</taxon>
        <taxon>Flavobacteriaceae</taxon>
        <taxon>Flavobacterium</taxon>
    </lineage>
</organism>
<proteinExistence type="inferred from homology"/>
<evidence type="ECO:0000259" key="6">
    <source>
        <dbReference type="SMART" id="SM00813"/>
    </source>
</evidence>
<evidence type="ECO:0000313" key="7">
    <source>
        <dbReference type="EMBL" id="TRW23138.1"/>
    </source>
</evidence>
<dbReference type="OrthoDB" id="9758333at2"/>
<dbReference type="InterPro" id="IPR010720">
    <property type="entry name" value="Alpha-L-AF_C"/>
</dbReference>
<accession>A0A552UY63</accession>
<comment type="catalytic activity">
    <reaction evidence="1">
        <text>Hydrolysis of terminal non-reducing alpha-L-arabinofuranoside residues in alpha-L-arabinosides.</text>
        <dbReference type="EC" id="3.2.1.55"/>
    </reaction>
</comment>
<keyword evidence="8" id="KW-1185">Reference proteome</keyword>
<dbReference type="EC" id="3.2.1.55" evidence="3"/>
<dbReference type="InterPro" id="IPR017853">
    <property type="entry name" value="GH"/>
</dbReference>
<dbReference type="Proteomes" id="UP000320643">
    <property type="component" value="Unassembled WGS sequence"/>
</dbReference>
<dbReference type="InterPro" id="IPR055133">
    <property type="entry name" value="BT_3657-like_N"/>
</dbReference>
<evidence type="ECO:0000256" key="4">
    <source>
        <dbReference type="ARBA" id="ARBA00022729"/>
    </source>
</evidence>
<dbReference type="InterPro" id="IPR051563">
    <property type="entry name" value="Glycosyl_Hydrolase_51"/>
</dbReference>
<dbReference type="GO" id="GO:0046373">
    <property type="term" value="P:L-arabinose metabolic process"/>
    <property type="evidence" value="ECO:0007669"/>
    <property type="project" value="InterPro"/>
</dbReference>
<dbReference type="GO" id="GO:0046556">
    <property type="term" value="F:alpha-L-arabinofuranosidase activity"/>
    <property type="evidence" value="ECO:0007669"/>
    <property type="project" value="UniProtKB-EC"/>
</dbReference>
<dbReference type="PANTHER" id="PTHR31776:SF26">
    <property type="entry name" value="SECRETED ARABINOSIDASE"/>
    <property type="match status" value="1"/>
</dbReference>
<dbReference type="Gene3D" id="2.60.120.260">
    <property type="entry name" value="Galactose-binding domain-like"/>
    <property type="match status" value="1"/>
</dbReference>
<comment type="similarity">
    <text evidence="2">Belongs to the glycosyl hydrolase 51 family.</text>
</comment>
<dbReference type="SUPFAM" id="SSF75005">
    <property type="entry name" value="Arabinanase/levansucrase/invertase"/>
    <property type="match status" value="1"/>
</dbReference>
<sequence>MSACLLLAAAFILSAFGVKPKHKSPDKVYLFAYATLDNKGQNGLHYAWSNDKVNWSAIGPEHSFLKCDYGRWGSQKRMLSPFLFKDDAGMYHCLWSVNETDFVLAHAASNDLATWNRQTYVPIMKGIGSTENFFNNVIDLEVFADKNAYTISWLSGYRTAEYANEFATSTKDFKTFTTTRTGLKVDRKNLRTTVTLAGVQQQGTITEVPWAMVENLTKSMQAVKYKNEHNKVTPETDAALFAELKPVTAKITIDASQNKKISDMLMGVFFEDINYAADGGLYAELIQNRDFEYALSDKEGRDEKWNHTTSWSGSFRLDSVNGIHTNNSHYAVLKNGAITNSGFDGIALKAGDKYDFSLFAKGAKCTVKLKDAAGNVVAETTVTPGSSWKKYIAVLKPSKTITDGFLEISTSEETAVDMVSLFPQKTYKGRKNGLREDLAQTVAGLKPRFMRFPGGCVAHGDGLGNIYRWKNTIGPLESRVPMRNLWGYHQTVGLGYFEYFQYCEDMGSEPVPVLAAGVPCQNSGTGGAGQQFGIPMEHMDEYVQDVLDLIEYANGAATTTWGKKRAEAGHPKPFNLKYIGIGNEDLITDVFEERYTMIVNAVKKKYPNIIVIGTVGPFFEGADYREGWAIADKLNINMVDEHYYEQPGWFINNQDFYDSYDRSKSKVYLGEYASWGSTIYNALAEALYLSALERNGDVVSMASYAPLLAKEQHTQWNPDLVYFNNTEVMPTVNYYVQQLYGQNAGDSYIQNTIKLSDNNNDLQKRIGVSTVKDSKSGDIIVKLVNMLPVSVKPEIDFKGITAKGAVSYTTFKGNAKEKTAVLPVVVSMPVAEAVAKGLAPYSFTIIRIKTK</sequence>
<feature type="domain" description="Alpha-L-arabinofuranosidase C-terminal" evidence="6">
    <location>
        <begin position="670"/>
        <end position="842"/>
    </location>
</feature>
<protein>
    <recommendedName>
        <fullName evidence="3">non-reducing end alpha-L-arabinofuranosidase</fullName>
        <ecNumber evidence="3">3.2.1.55</ecNumber>
    </recommendedName>
</protein>
<keyword evidence="4" id="KW-0732">Signal</keyword>
<dbReference type="Pfam" id="PF06964">
    <property type="entry name" value="Alpha-L-AF_C"/>
    <property type="match status" value="1"/>
</dbReference>
<dbReference type="Pfam" id="PF22847">
    <property type="entry name" value="BT_3657-like_N"/>
    <property type="match status" value="1"/>
</dbReference>
<dbReference type="InterPro" id="IPR023296">
    <property type="entry name" value="Glyco_hydro_beta-prop_sf"/>
</dbReference>
<evidence type="ECO:0000256" key="2">
    <source>
        <dbReference type="ARBA" id="ARBA00007186"/>
    </source>
</evidence>
<dbReference type="Pfam" id="PF22848">
    <property type="entry name" value="ASD1_dom"/>
    <property type="match status" value="1"/>
</dbReference>
<reference evidence="7 8" key="1">
    <citation type="submission" date="2019-07" db="EMBL/GenBank/DDBJ databases">
        <title>Flavobacterium sp. nov., isolated from glacier ice.</title>
        <authorList>
            <person name="Liu Q."/>
            <person name="Xin Y.-H."/>
        </authorList>
    </citation>
    <scope>NUCLEOTIDE SEQUENCE [LARGE SCALE GENOMIC DNA]</scope>
    <source>
        <strain evidence="7 8">ZT4R6</strain>
    </source>
</reference>
<gene>
    <name evidence="7" type="ORF">FMM05_14735</name>
</gene>
<comment type="caution">
    <text evidence="7">The sequence shown here is derived from an EMBL/GenBank/DDBJ whole genome shotgun (WGS) entry which is preliminary data.</text>
</comment>
<evidence type="ECO:0000256" key="5">
    <source>
        <dbReference type="ARBA" id="ARBA00022801"/>
    </source>
</evidence>
<evidence type="ECO:0000313" key="8">
    <source>
        <dbReference type="Proteomes" id="UP000320643"/>
    </source>
</evidence>
<dbReference type="SUPFAM" id="SSF51445">
    <property type="entry name" value="(Trans)glycosidases"/>
    <property type="match status" value="1"/>
</dbReference>
<dbReference type="InterPro" id="IPR055235">
    <property type="entry name" value="ASD1_cat"/>
</dbReference>
<dbReference type="PANTHER" id="PTHR31776">
    <property type="entry name" value="ALPHA-L-ARABINOFURANOSIDASE 1"/>
    <property type="match status" value="1"/>
</dbReference>
<keyword evidence="5" id="KW-0378">Hydrolase</keyword>
<dbReference type="Gene3D" id="3.20.20.80">
    <property type="entry name" value="Glycosidases"/>
    <property type="match status" value="1"/>
</dbReference>